<keyword evidence="2" id="KW-0472">Membrane</keyword>
<evidence type="ECO:0000256" key="2">
    <source>
        <dbReference type="SAM" id="Phobius"/>
    </source>
</evidence>
<dbReference type="PANTHER" id="PTHR43157">
    <property type="entry name" value="PHOSPHATIDYLINOSITOL-GLYCAN BIOSYNTHESIS CLASS F PROTEIN-RELATED"/>
    <property type="match status" value="1"/>
</dbReference>
<dbReference type="Gene3D" id="3.40.50.720">
    <property type="entry name" value="NAD(P)-binding Rossmann-like Domain"/>
    <property type="match status" value="1"/>
</dbReference>
<sequence>MDITGKRIAICTAIVAMAYYWQMYIKRGPMCNCAKDMTGKTVLITGGSRGVGKVTAMDFAKMGATVVIASRNDKKLKETVAEIIEKTGNQNVRSMSLDLADFESVRSFAKKFNEEEKYLDILVNNAGVLGVQGVSAVGFSSVFTINHFGHFLLTNLLLDKMRGQSAQRPVRVINLTSEMYKAISAIDYDFIKQGTTGIIDAYQMYATSKLANILFTAEFNRRCQGDNIRTYAVNPGVLETEIEGNMPYNFDKINWYFLKLIRRPVEFGSQTILHCALTDIEDQSGNFFQDCHKENVWENAKNITEAKKLWDMSVEITGLK</sequence>
<keyword evidence="1" id="KW-0560">Oxidoreductase</keyword>
<evidence type="ECO:0000256" key="1">
    <source>
        <dbReference type="ARBA" id="ARBA00023002"/>
    </source>
</evidence>
<dbReference type="InterPro" id="IPR036291">
    <property type="entry name" value="NAD(P)-bd_dom_sf"/>
</dbReference>
<dbReference type="AlphaFoldDB" id="A0A6F9DA78"/>
<keyword evidence="2" id="KW-0812">Transmembrane</keyword>
<dbReference type="PANTHER" id="PTHR43157:SF31">
    <property type="entry name" value="PHOSPHATIDYLINOSITOL-GLYCAN BIOSYNTHESIS CLASS F PROTEIN"/>
    <property type="match status" value="1"/>
</dbReference>
<accession>A0A6F9DA78</accession>
<dbReference type="EMBL" id="LR784492">
    <property type="protein sequence ID" value="CAB3237656.1"/>
    <property type="molecule type" value="mRNA"/>
</dbReference>
<proteinExistence type="evidence at transcript level"/>
<dbReference type="CDD" id="cd05327">
    <property type="entry name" value="retinol-DH_like_SDR_c_like"/>
    <property type="match status" value="1"/>
</dbReference>
<dbReference type="Pfam" id="PF00106">
    <property type="entry name" value="adh_short"/>
    <property type="match status" value="1"/>
</dbReference>
<keyword evidence="2" id="KW-1133">Transmembrane helix</keyword>
<feature type="transmembrane region" description="Helical" evidence="2">
    <location>
        <begin position="7"/>
        <end position="25"/>
    </location>
</feature>
<gene>
    <name evidence="3" type="primary">Dhrs13-001</name>
</gene>
<dbReference type="SUPFAM" id="SSF51735">
    <property type="entry name" value="NAD(P)-binding Rossmann-fold domains"/>
    <property type="match status" value="1"/>
</dbReference>
<reference evidence="3" key="1">
    <citation type="submission" date="2020-04" db="EMBL/GenBank/DDBJ databases">
        <authorList>
            <person name="Neveu A P."/>
        </authorList>
    </citation>
    <scope>NUCLEOTIDE SEQUENCE</scope>
    <source>
        <tissue evidence="3">Whole embryo</tissue>
    </source>
</reference>
<dbReference type="InterPro" id="IPR002347">
    <property type="entry name" value="SDR_fam"/>
</dbReference>
<protein>
    <submittedName>
        <fullName evidence="3">Dehydrogenase/reductase SDR family member 13-like</fullName>
    </submittedName>
</protein>
<evidence type="ECO:0000313" key="3">
    <source>
        <dbReference type="EMBL" id="CAB3237656.1"/>
    </source>
</evidence>
<dbReference type="GO" id="GO:0016491">
    <property type="term" value="F:oxidoreductase activity"/>
    <property type="evidence" value="ECO:0007669"/>
    <property type="project" value="UniProtKB-KW"/>
</dbReference>
<name>A0A6F9DA78_9ASCI</name>
<dbReference type="PRINTS" id="PR00081">
    <property type="entry name" value="GDHRDH"/>
</dbReference>
<organism evidence="3">
    <name type="scientific">Phallusia mammillata</name>
    <dbReference type="NCBI Taxonomy" id="59560"/>
    <lineage>
        <taxon>Eukaryota</taxon>
        <taxon>Metazoa</taxon>
        <taxon>Chordata</taxon>
        <taxon>Tunicata</taxon>
        <taxon>Ascidiacea</taxon>
        <taxon>Phlebobranchia</taxon>
        <taxon>Ascidiidae</taxon>
        <taxon>Phallusia</taxon>
    </lineage>
</organism>